<dbReference type="InParanoid" id="A0A200PPJ2"/>
<accession>A0A200PPJ2</accession>
<reference evidence="1 2" key="1">
    <citation type="journal article" date="2017" name="Mol. Plant">
        <title>The Genome of Medicinal Plant Macleaya cordata Provides New Insights into Benzylisoquinoline Alkaloids Metabolism.</title>
        <authorList>
            <person name="Liu X."/>
            <person name="Liu Y."/>
            <person name="Huang P."/>
            <person name="Ma Y."/>
            <person name="Qing Z."/>
            <person name="Tang Q."/>
            <person name="Cao H."/>
            <person name="Cheng P."/>
            <person name="Zheng Y."/>
            <person name="Yuan Z."/>
            <person name="Zhou Y."/>
            <person name="Liu J."/>
            <person name="Tang Z."/>
            <person name="Zhuo Y."/>
            <person name="Zhang Y."/>
            <person name="Yu L."/>
            <person name="Huang J."/>
            <person name="Yang P."/>
            <person name="Peng Q."/>
            <person name="Zhang J."/>
            <person name="Jiang W."/>
            <person name="Zhang Z."/>
            <person name="Lin K."/>
            <person name="Ro D.K."/>
            <person name="Chen X."/>
            <person name="Xiong X."/>
            <person name="Shang Y."/>
            <person name="Huang S."/>
            <person name="Zeng J."/>
        </authorList>
    </citation>
    <scope>NUCLEOTIDE SEQUENCE [LARGE SCALE GENOMIC DNA]</scope>
    <source>
        <strain evidence="2">cv. BLH2017</strain>
        <tissue evidence="1">Root</tissue>
    </source>
</reference>
<dbReference type="STRING" id="56857.A0A200PPJ2"/>
<dbReference type="Proteomes" id="UP000195402">
    <property type="component" value="Unassembled WGS sequence"/>
</dbReference>
<proteinExistence type="predicted"/>
<dbReference type="AlphaFoldDB" id="A0A200PPJ2"/>
<evidence type="ECO:0000313" key="1">
    <source>
        <dbReference type="EMBL" id="OVA00144.1"/>
    </source>
</evidence>
<dbReference type="OMA" id="GCLMTDF"/>
<evidence type="ECO:0008006" key="3">
    <source>
        <dbReference type="Google" id="ProtNLM"/>
    </source>
</evidence>
<dbReference type="OrthoDB" id="742048at2759"/>
<dbReference type="PANTHER" id="PTHR36000">
    <property type="entry name" value="DEFECTIVE 1273 PROTEIN, PUTATIVE-RELATED"/>
    <property type="match status" value="1"/>
</dbReference>
<organism evidence="1 2">
    <name type="scientific">Macleaya cordata</name>
    <name type="common">Five-seeded plume-poppy</name>
    <name type="synonym">Bocconia cordata</name>
    <dbReference type="NCBI Taxonomy" id="56857"/>
    <lineage>
        <taxon>Eukaryota</taxon>
        <taxon>Viridiplantae</taxon>
        <taxon>Streptophyta</taxon>
        <taxon>Embryophyta</taxon>
        <taxon>Tracheophyta</taxon>
        <taxon>Spermatophyta</taxon>
        <taxon>Magnoliopsida</taxon>
        <taxon>Ranunculales</taxon>
        <taxon>Papaveraceae</taxon>
        <taxon>Papaveroideae</taxon>
        <taxon>Macleaya</taxon>
    </lineage>
</organism>
<name>A0A200PPJ2_MACCD</name>
<dbReference type="EMBL" id="MVGT01004363">
    <property type="protein sequence ID" value="OVA00144.1"/>
    <property type="molecule type" value="Genomic_DNA"/>
</dbReference>
<evidence type="ECO:0000313" key="2">
    <source>
        <dbReference type="Proteomes" id="UP000195402"/>
    </source>
</evidence>
<dbReference type="PANTHER" id="PTHR36000:SF3">
    <property type="entry name" value="EMBRYO DEFECTIVE 1273"/>
    <property type="match status" value="1"/>
</dbReference>
<sequence>MALTASTVPSFGFQIKLLEGQIFPAHWCSHFSRFPNHRTPIRCSMKISTVAQFGEPSKLKMQVDDFGEKLWQSFPEPVKEFPWKKAEDVVLQRFLFLGERVLKWSMVALFVLSSLSDVMLSISRNRELLIPLGLFVGCMLADFLKETSKELLPSTKEGGLKRHLVVTGAFFVLVKVSAYFTIGGNLLLSHVGNGGLMQVLWLWIKSHEERGNDDTSTGKNMEN</sequence>
<comment type="caution">
    <text evidence="1">The sequence shown here is derived from an EMBL/GenBank/DDBJ whole genome shotgun (WGS) entry which is preliminary data.</text>
</comment>
<gene>
    <name evidence="1" type="ORF">BVC80_1329g13</name>
</gene>
<protein>
    <recommendedName>
        <fullName evidence="3">Embryo defective 1273</fullName>
    </recommendedName>
</protein>
<keyword evidence="2" id="KW-1185">Reference proteome</keyword>